<organism evidence="10 11">
    <name type="scientific">Streptococcus bovimastitidis</name>
    <dbReference type="NCBI Taxonomy" id="1856638"/>
    <lineage>
        <taxon>Bacteria</taxon>
        <taxon>Bacillati</taxon>
        <taxon>Bacillota</taxon>
        <taxon>Bacilli</taxon>
        <taxon>Lactobacillales</taxon>
        <taxon>Streptococcaceae</taxon>
        <taxon>Streptococcus</taxon>
    </lineage>
</organism>
<accession>A0A1L8MKM5</accession>
<sequence>MRVVAIVKKVILELLRDKRTLMLMFVAPIFIMFLMNIMFSAESQVDVRLGAVGVDNQLVSTLDKAKHIDVRDFSSEAKGKAALKYGQLDTLILYSKADGFEVTYANQDVSKTQVSRRVLKSSIMVNKSQDMKKLLQKLLAADPKLVMAVKSGKDKTTINERFLYGDKDTGFFAKIMPVLIGFLTFFFVFLISGMALLKERTSGTLDRLLATPVRRSQIVLGYMIAYGLLAIIQTSIIVTSAIYLLHLQVLGSIFHIILVSEVLALVALAFGILMSTLAKSEFQMMQFIPLVVLPQLFFSGLIPLDSMASWVRTLGKFLPLSYSGHAISAVVLEGKGLDAIAKDIGILLIFLAALTLANVIGLKRYRKV</sequence>
<feature type="transmembrane region" description="Helical" evidence="8">
    <location>
        <begin position="287"/>
        <end position="304"/>
    </location>
</feature>
<evidence type="ECO:0000256" key="3">
    <source>
        <dbReference type="ARBA" id="ARBA00022448"/>
    </source>
</evidence>
<keyword evidence="3" id="KW-0813">Transport</keyword>
<dbReference type="GO" id="GO:0005886">
    <property type="term" value="C:plasma membrane"/>
    <property type="evidence" value="ECO:0007669"/>
    <property type="project" value="UniProtKB-SubCell"/>
</dbReference>
<dbReference type="GO" id="GO:0140359">
    <property type="term" value="F:ABC-type transporter activity"/>
    <property type="evidence" value="ECO:0007669"/>
    <property type="project" value="InterPro"/>
</dbReference>
<dbReference type="Pfam" id="PF12698">
    <property type="entry name" value="ABC2_membrane_3"/>
    <property type="match status" value="1"/>
</dbReference>
<evidence type="ECO:0000256" key="2">
    <source>
        <dbReference type="ARBA" id="ARBA00007783"/>
    </source>
</evidence>
<keyword evidence="5 8" id="KW-0812">Transmembrane</keyword>
<feature type="transmembrane region" description="Helical" evidence="8">
    <location>
        <begin position="21"/>
        <end position="39"/>
    </location>
</feature>
<dbReference type="RefSeq" id="WP_071794367.1">
    <property type="nucleotide sequence ID" value="NZ_LZDD01000003.1"/>
</dbReference>
<keyword evidence="6 8" id="KW-1133">Transmembrane helix</keyword>
<dbReference type="EMBL" id="LZDD01000003">
    <property type="protein sequence ID" value="OJF71303.1"/>
    <property type="molecule type" value="Genomic_DNA"/>
</dbReference>
<comment type="caution">
    <text evidence="10">The sequence shown here is derived from an EMBL/GenBank/DDBJ whole genome shotgun (WGS) entry which is preliminary data.</text>
</comment>
<feature type="domain" description="ABC transmembrane type-2" evidence="9">
    <location>
        <begin position="134"/>
        <end position="365"/>
    </location>
</feature>
<evidence type="ECO:0000256" key="6">
    <source>
        <dbReference type="ARBA" id="ARBA00022989"/>
    </source>
</evidence>
<dbReference type="PROSITE" id="PS51012">
    <property type="entry name" value="ABC_TM2"/>
    <property type="match status" value="1"/>
</dbReference>
<feature type="transmembrane region" description="Helical" evidence="8">
    <location>
        <begin position="252"/>
        <end position="275"/>
    </location>
</feature>
<evidence type="ECO:0000313" key="11">
    <source>
        <dbReference type="Proteomes" id="UP000182015"/>
    </source>
</evidence>
<feature type="transmembrane region" description="Helical" evidence="8">
    <location>
        <begin position="218"/>
        <end position="246"/>
    </location>
</feature>
<comment type="similarity">
    <text evidence="2">Belongs to the ABC-2 integral membrane protein family.</text>
</comment>
<dbReference type="STRING" id="1856638.A9Q68_08895"/>
<evidence type="ECO:0000313" key="10">
    <source>
        <dbReference type="EMBL" id="OJF71303.1"/>
    </source>
</evidence>
<dbReference type="Proteomes" id="UP000182015">
    <property type="component" value="Unassembled WGS sequence"/>
</dbReference>
<evidence type="ECO:0000256" key="4">
    <source>
        <dbReference type="ARBA" id="ARBA00022475"/>
    </source>
</evidence>
<proteinExistence type="inferred from homology"/>
<evidence type="ECO:0000256" key="5">
    <source>
        <dbReference type="ARBA" id="ARBA00022692"/>
    </source>
</evidence>
<dbReference type="InterPro" id="IPR013525">
    <property type="entry name" value="ABC2_TM"/>
</dbReference>
<gene>
    <name evidence="10" type="ORF">A9Q68_08895</name>
</gene>
<feature type="transmembrane region" description="Helical" evidence="8">
    <location>
        <begin position="171"/>
        <end position="197"/>
    </location>
</feature>
<dbReference type="InterPro" id="IPR051449">
    <property type="entry name" value="ABC-2_transporter_component"/>
</dbReference>
<evidence type="ECO:0000256" key="7">
    <source>
        <dbReference type="ARBA" id="ARBA00023136"/>
    </source>
</evidence>
<keyword evidence="11" id="KW-1185">Reference proteome</keyword>
<dbReference type="PANTHER" id="PTHR30294">
    <property type="entry name" value="MEMBRANE COMPONENT OF ABC TRANSPORTER YHHJ-RELATED"/>
    <property type="match status" value="1"/>
</dbReference>
<dbReference type="PANTHER" id="PTHR30294:SF38">
    <property type="entry name" value="TRANSPORT PERMEASE PROTEIN"/>
    <property type="match status" value="1"/>
</dbReference>
<keyword evidence="7 8" id="KW-0472">Membrane</keyword>
<name>A0A1L8MKM5_9STRE</name>
<evidence type="ECO:0000259" key="9">
    <source>
        <dbReference type="PROSITE" id="PS51012"/>
    </source>
</evidence>
<evidence type="ECO:0000256" key="8">
    <source>
        <dbReference type="SAM" id="Phobius"/>
    </source>
</evidence>
<dbReference type="AlphaFoldDB" id="A0A1L8MKM5"/>
<evidence type="ECO:0000256" key="1">
    <source>
        <dbReference type="ARBA" id="ARBA00004651"/>
    </source>
</evidence>
<dbReference type="OrthoDB" id="9776218at2"/>
<dbReference type="InterPro" id="IPR047817">
    <property type="entry name" value="ABC2_TM_bact-type"/>
</dbReference>
<reference evidence="11" key="1">
    <citation type="submission" date="2016-06" db="EMBL/GenBank/DDBJ databases">
        <authorList>
            <person name="de Vries S.P.W."/>
            <person name="Hadjirin N.F."/>
            <person name="Lay E.M."/>
            <person name="Zadoks R.N."/>
            <person name="Peacock S.J."/>
            <person name="Parkhill J."/>
            <person name="Grant A.J."/>
            <person name="Mcdougall S."/>
            <person name="Holmes M.A."/>
        </authorList>
    </citation>
    <scope>NUCLEOTIDE SEQUENCE [LARGE SCALE GENOMIC DNA]</scope>
    <source>
        <strain evidence="11">NZ1587</strain>
    </source>
</reference>
<protein>
    <submittedName>
        <fullName evidence="10">Antibiotic ABC transporter permease</fullName>
    </submittedName>
</protein>
<keyword evidence="4" id="KW-1003">Cell membrane</keyword>
<feature type="transmembrane region" description="Helical" evidence="8">
    <location>
        <begin position="344"/>
        <end position="362"/>
    </location>
</feature>
<comment type="subcellular location">
    <subcellularLocation>
        <location evidence="1">Cell membrane</location>
        <topology evidence="1">Multi-pass membrane protein</topology>
    </subcellularLocation>
</comment>